<comment type="caution">
    <text evidence="3">The sequence shown here is derived from an EMBL/GenBank/DDBJ whole genome shotgun (WGS) entry which is preliminary data.</text>
</comment>
<keyword evidence="4" id="KW-1185">Reference proteome</keyword>
<protein>
    <submittedName>
        <fullName evidence="3">4-carboxymuconolactone decarboxylase</fullName>
    </submittedName>
</protein>
<dbReference type="InterPro" id="IPR003779">
    <property type="entry name" value="CMD-like"/>
</dbReference>
<dbReference type="PANTHER" id="PTHR33570:SF2">
    <property type="entry name" value="CARBOXYMUCONOLACTONE DECARBOXYLASE-LIKE DOMAIN-CONTAINING PROTEIN"/>
    <property type="match status" value="1"/>
</dbReference>
<evidence type="ECO:0000313" key="3">
    <source>
        <dbReference type="EMBL" id="EKF42333.1"/>
    </source>
</evidence>
<reference evidence="3 4" key="1">
    <citation type="journal article" date="2012" name="J. Bacteriol.">
        <title>Genome Sequence of Nitratireductor indicus Type Strain C115.</title>
        <authorList>
            <person name="Lai Q."/>
            <person name="Li G."/>
            <person name="Yu Z."/>
            <person name="Shao Z."/>
        </authorList>
    </citation>
    <scope>NUCLEOTIDE SEQUENCE [LARGE SCALE GENOMIC DNA]</scope>
    <source>
        <strain evidence="3 4">C115</strain>
    </source>
</reference>
<dbReference type="eggNOG" id="COG0599">
    <property type="taxonomic scope" value="Bacteria"/>
</dbReference>
<evidence type="ECO:0000256" key="1">
    <source>
        <dbReference type="SAM" id="MobiDB-lite"/>
    </source>
</evidence>
<name>K2N4L2_9HYPH</name>
<organism evidence="3 4">
    <name type="scientific">Nitratireductor indicus C115</name>
    <dbReference type="NCBI Taxonomy" id="1231190"/>
    <lineage>
        <taxon>Bacteria</taxon>
        <taxon>Pseudomonadati</taxon>
        <taxon>Pseudomonadota</taxon>
        <taxon>Alphaproteobacteria</taxon>
        <taxon>Hyphomicrobiales</taxon>
        <taxon>Phyllobacteriaceae</taxon>
        <taxon>Nitratireductor</taxon>
    </lineage>
</organism>
<accession>K2N4L2</accession>
<dbReference type="InterPro" id="IPR029032">
    <property type="entry name" value="AhpD-like"/>
</dbReference>
<dbReference type="InterPro" id="IPR052512">
    <property type="entry name" value="4CMD/NDH-1_regulator"/>
</dbReference>
<sequence>MYEELYNVGMPIRREVLGDEYVDKSLASAEQDELRQALQQAVTALGWGATWSRKGLDLKTRSLITVAMLIALNRPRELETHLRGALNNGVTDAELRELLLHAGCYCGWPAASCFAGRQSEPEQSPAPEAPIHRPHQMRLLRWRLFDDLEGHARMHERPHKRHLRQPPQYPPRRA</sequence>
<feature type="domain" description="Carboxymuconolactone decarboxylase-like" evidence="2">
    <location>
        <begin position="37"/>
        <end position="111"/>
    </location>
</feature>
<feature type="region of interest" description="Disordered" evidence="1">
    <location>
        <begin position="154"/>
        <end position="174"/>
    </location>
</feature>
<dbReference type="SUPFAM" id="SSF69118">
    <property type="entry name" value="AhpD-like"/>
    <property type="match status" value="1"/>
</dbReference>
<dbReference type="GO" id="GO:0051920">
    <property type="term" value="F:peroxiredoxin activity"/>
    <property type="evidence" value="ECO:0007669"/>
    <property type="project" value="InterPro"/>
</dbReference>
<dbReference type="Proteomes" id="UP000007374">
    <property type="component" value="Unassembled WGS sequence"/>
</dbReference>
<evidence type="ECO:0000313" key="4">
    <source>
        <dbReference type="Proteomes" id="UP000007374"/>
    </source>
</evidence>
<dbReference type="Gene3D" id="1.20.1290.10">
    <property type="entry name" value="AhpD-like"/>
    <property type="match status" value="1"/>
</dbReference>
<evidence type="ECO:0000259" key="2">
    <source>
        <dbReference type="Pfam" id="PF02627"/>
    </source>
</evidence>
<dbReference type="EMBL" id="AMSI01000007">
    <property type="protein sequence ID" value="EKF42333.1"/>
    <property type="molecule type" value="Genomic_DNA"/>
</dbReference>
<dbReference type="Pfam" id="PF02627">
    <property type="entry name" value="CMD"/>
    <property type="match status" value="1"/>
</dbReference>
<dbReference type="PANTHER" id="PTHR33570">
    <property type="entry name" value="4-CARBOXYMUCONOLACTONE DECARBOXYLASE FAMILY PROTEIN"/>
    <property type="match status" value="1"/>
</dbReference>
<proteinExistence type="predicted"/>
<dbReference type="AlphaFoldDB" id="K2N4L2"/>
<gene>
    <name evidence="3" type="ORF">NA8A_12310</name>
</gene>